<name>A0ABR9H672_9BACT</name>
<keyword evidence="1" id="KW-1133">Transmembrane helix</keyword>
<organism evidence="2 3">
    <name type="scientific">Desulfomicrobium macestii</name>
    <dbReference type="NCBI Taxonomy" id="90731"/>
    <lineage>
        <taxon>Bacteria</taxon>
        <taxon>Pseudomonadati</taxon>
        <taxon>Thermodesulfobacteriota</taxon>
        <taxon>Desulfovibrionia</taxon>
        <taxon>Desulfovibrionales</taxon>
        <taxon>Desulfomicrobiaceae</taxon>
        <taxon>Desulfomicrobium</taxon>
    </lineage>
</organism>
<reference evidence="2 3" key="1">
    <citation type="submission" date="2020-10" db="EMBL/GenBank/DDBJ databases">
        <title>Genomic Encyclopedia of Type Strains, Phase IV (KMG-IV): sequencing the most valuable type-strain genomes for metagenomic binning, comparative biology and taxonomic classification.</title>
        <authorList>
            <person name="Goeker M."/>
        </authorList>
    </citation>
    <scope>NUCLEOTIDE SEQUENCE [LARGE SCALE GENOMIC DNA]</scope>
    <source>
        <strain evidence="2 3">DSM 4194</strain>
    </source>
</reference>
<proteinExistence type="predicted"/>
<protein>
    <submittedName>
        <fullName evidence="2">Prepilin-type N-terminal cleavage/methylation domain-containing protein</fullName>
    </submittedName>
</protein>
<comment type="caution">
    <text evidence="2">The sequence shown here is derived from an EMBL/GenBank/DDBJ whole genome shotgun (WGS) entry which is preliminary data.</text>
</comment>
<evidence type="ECO:0000313" key="2">
    <source>
        <dbReference type="EMBL" id="MBE1426216.1"/>
    </source>
</evidence>
<dbReference type="SUPFAM" id="SSF54523">
    <property type="entry name" value="Pili subunits"/>
    <property type="match status" value="1"/>
</dbReference>
<accession>A0ABR9H672</accession>
<keyword evidence="3" id="KW-1185">Reference proteome</keyword>
<dbReference type="InterPro" id="IPR045584">
    <property type="entry name" value="Pilin-like"/>
</dbReference>
<evidence type="ECO:0000313" key="3">
    <source>
        <dbReference type="Proteomes" id="UP000639010"/>
    </source>
</evidence>
<dbReference type="EMBL" id="JADBGG010000023">
    <property type="protein sequence ID" value="MBE1426216.1"/>
    <property type="molecule type" value="Genomic_DNA"/>
</dbReference>
<dbReference type="NCBIfam" id="TIGR02532">
    <property type="entry name" value="IV_pilin_GFxxxE"/>
    <property type="match status" value="1"/>
</dbReference>
<dbReference type="InterPro" id="IPR012902">
    <property type="entry name" value="N_methyl_site"/>
</dbReference>
<dbReference type="RefSeq" id="WP_192624247.1">
    <property type="nucleotide sequence ID" value="NZ_JADBGG010000023.1"/>
</dbReference>
<keyword evidence="1" id="KW-0812">Transmembrane</keyword>
<sequence length="358" mass="38846">MHASIAKKLAKKMKRQAGFTLLEILVVLTIMGFLIAMVAPRLAGISGDAVDTVCDSNQNRMVSMMSGYFEKTSRFPNKLTNLVEEIGANTYQLPAVSDDDPDNGPETLASEFMDRNHFRMHYLNAREAAELKTLGIVSVLNLNAYDAMDDDNGAVKSGFTQADDLGYTYVAANARNASMDSVLIDSGIAVAMVGMGAEDNADDPTFDVHTDERNWGEPDWFGRIVLGFGPENGLVTSGIVANAAHCPGGIQNTDNVTYNDYNIVLPRLEATAERIETGTLTDFTATPSKLVAVAYDDEPAADYVIATNGDNLKVRTFDITTAQPKWQYATQCPEGHMFPADDEEFWGIDIAGTVGNID</sequence>
<gene>
    <name evidence="2" type="ORF">H4684_002880</name>
</gene>
<dbReference type="Gene3D" id="3.30.700.10">
    <property type="entry name" value="Glycoprotein, Type 4 Pilin"/>
    <property type="match status" value="1"/>
</dbReference>
<feature type="transmembrane region" description="Helical" evidence="1">
    <location>
        <begin position="21"/>
        <end position="39"/>
    </location>
</feature>
<dbReference type="Proteomes" id="UP000639010">
    <property type="component" value="Unassembled WGS sequence"/>
</dbReference>
<keyword evidence="1" id="KW-0472">Membrane</keyword>
<dbReference type="Pfam" id="PF07963">
    <property type="entry name" value="N_methyl"/>
    <property type="match status" value="1"/>
</dbReference>
<dbReference type="PROSITE" id="PS00409">
    <property type="entry name" value="PROKAR_NTER_METHYL"/>
    <property type="match status" value="1"/>
</dbReference>
<evidence type="ECO:0000256" key="1">
    <source>
        <dbReference type="SAM" id="Phobius"/>
    </source>
</evidence>